<dbReference type="KEGG" id="mcg:GL4_2032"/>
<organism evidence="6 7">
    <name type="scientific">Methyloceanibacter caenitepidi</name>
    <dbReference type="NCBI Taxonomy" id="1384459"/>
    <lineage>
        <taxon>Bacteria</taxon>
        <taxon>Pseudomonadati</taxon>
        <taxon>Pseudomonadota</taxon>
        <taxon>Alphaproteobacteria</taxon>
        <taxon>Hyphomicrobiales</taxon>
        <taxon>Hyphomicrobiaceae</taxon>
        <taxon>Methyloceanibacter</taxon>
    </lineage>
</organism>
<name>A0A0A8K648_9HYPH</name>
<dbReference type="EC" id="3.4.21.92" evidence="6"/>
<evidence type="ECO:0000256" key="2">
    <source>
        <dbReference type="ARBA" id="ARBA00022670"/>
    </source>
</evidence>
<feature type="compositionally biased region" description="Basic and acidic residues" evidence="4">
    <location>
        <begin position="1"/>
        <end position="15"/>
    </location>
</feature>
<sequence>MIREHAAQLVRRDATPRPSTWNPEARTITCVVATPTPVRRQDQRGAFDEILDVRGADIAAFEGAHVLNGHAQGGVEGVIGTVERAWIEGDQLLAEVRFSARPEVEGIVGDIAQGIIRGVSVGYEVETWADGERDGTRTRTATKWKPRELSFVTVPADPNARTRSHESGRANINRSIRELGTRCGVSRETVDALIDREATIEEARTEMLNHMTARSRVEIRTGQHTLDDPQVRTRAMGEALYVRSNPRATPSGPAREYVGMSVADMARETLRRSGIAVMGLGAPALIERALHSTSDFSLILGDTVGRSLRDGYEAAEGGIRTVARETTASDFRAKSRLVLDGAGIGLDKVNEAGEFKSGTMAEAAESYALSTYGRIFGLSRQALVNDDVGAFTDLPRRLGQAAAAFEADQLVALLEQNSGLGPTMSDTNPLFDAAHGNVQTTGAAPGETTLSAGRLAMRAQTGPGGALIAVTPRYLIVPAALETASEKLLATITPTKTDDVAPFSNLTLIVEPRLSSATGWYLVADPAQVDGLEYAYLASEPGPQISTQTGFRVDGVEVKVRLDYGCGFVDWRGWYFNDGA</sequence>
<dbReference type="AlphaFoldDB" id="A0A0A8K648"/>
<keyword evidence="7" id="KW-1185">Reference proteome</keyword>
<evidence type="ECO:0000313" key="7">
    <source>
        <dbReference type="Proteomes" id="UP000031643"/>
    </source>
</evidence>
<dbReference type="NCBIfam" id="NF045541">
    <property type="entry name" value="scaf_prot_MCP2"/>
    <property type="match status" value="1"/>
</dbReference>
<dbReference type="EMBL" id="AP014648">
    <property type="protein sequence ID" value="BAQ17479.1"/>
    <property type="molecule type" value="Genomic_DNA"/>
</dbReference>
<dbReference type="GO" id="GO:0004252">
    <property type="term" value="F:serine-type endopeptidase activity"/>
    <property type="evidence" value="ECO:0007669"/>
    <property type="project" value="UniProtKB-EC"/>
</dbReference>
<gene>
    <name evidence="6" type="ORF">GL4_2032</name>
</gene>
<dbReference type="InterPro" id="IPR054613">
    <property type="entry name" value="Peptidase_S78_dom"/>
</dbReference>
<evidence type="ECO:0000256" key="4">
    <source>
        <dbReference type="SAM" id="MobiDB-lite"/>
    </source>
</evidence>
<evidence type="ECO:0000256" key="1">
    <source>
        <dbReference type="ARBA" id="ARBA00022612"/>
    </source>
</evidence>
<keyword evidence="2 6" id="KW-0645">Protease</keyword>
<feature type="domain" description="Prohead serine protease" evidence="5">
    <location>
        <begin position="92"/>
        <end position="166"/>
    </location>
</feature>
<accession>A0A0A8K648</accession>
<evidence type="ECO:0000313" key="6">
    <source>
        <dbReference type="EMBL" id="BAQ17479.1"/>
    </source>
</evidence>
<dbReference type="Pfam" id="PF04586">
    <property type="entry name" value="Peptidase_S78"/>
    <property type="match status" value="1"/>
</dbReference>
<protein>
    <submittedName>
        <fullName evidence="6">ATP-dependent Clp protease proteolytic subunit</fullName>
        <ecNumber evidence="6">3.4.21.92</ecNumber>
    </submittedName>
</protein>
<dbReference type="STRING" id="1384459.GL4_2032"/>
<keyword evidence="3 6" id="KW-0378">Hydrolase</keyword>
<dbReference type="GO" id="GO:0006508">
    <property type="term" value="P:proteolysis"/>
    <property type="evidence" value="ECO:0007669"/>
    <property type="project" value="UniProtKB-KW"/>
</dbReference>
<evidence type="ECO:0000256" key="3">
    <source>
        <dbReference type="ARBA" id="ARBA00022801"/>
    </source>
</evidence>
<proteinExistence type="predicted"/>
<feature type="region of interest" description="Disordered" evidence="4">
    <location>
        <begin position="1"/>
        <end position="22"/>
    </location>
</feature>
<evidence type="ECO:0000259" key="5">
    <source>
        <dbReference type="Pfam" id="PF04586"/>
    </source>
</evidence>
<reference evidence="6 7" key="1">
    <citation type="submission" date="2014-09" db="EMBL/GenBank/DDBJ databases">
        <title>Genome sequencing of Methyloceanibacter caenitepidi Gela4.</title>
        <authorList>
            <person name="Takeuchi M."/>
            <person name="Susumu S."/>
            <person name="Kamagata Y."/>
            <person name="Oshima K."/>
            <person name="Hattori M."/>
            <person name="Iwasaki W."/>
        </authorList>
    </citation>
    <scope>NUCLEOTIDE SEQUENCE [LARGE SCALE GENOMIC DNA]</scope>
    <source>
        <strain evidence="6 7">Gela4</strain>
    </source>
</reference>
<dbReference type="Proteomes" id="UP000031643">
    <property type="component" value="Chromosome"/>
</dbReference>
<dbReference type="Pfam" id="PF25209">
    <property type="entry name" value="Phage_capsid_4"/>
    <property type="match status" value="1"/>
</dbReference>
<keyword evidence="1" id="KW-1188">Viral release from host cell</keyword>
<dbReference type="HOGENOM" id="CLU_024622_2_0_5"/>